<reference evidence="2" key="1">
    <citation type="submission" date="2015-03" db="EMBL/GenBank/DDBJ databases">
        <authorList>
            <consortium name="Pathogen Informatics"/>
        </authorList>
    </citation>
    <scope>NUCLEOTIDE SEQUENCE [LARGE SCALE GENOMIC DNA]</scope>
    <source>
        <strain evidence="2">NCTC11134</strain>
        <plasmid evidence="2">2</plasmid>
    </source>
</reference>
<organism evidence="1 2">
    <name type="scientific">Nocardia farcinica</name>
    <dbReference type="NCBI Taxonomy" id="37329"/>
    <lineage>
        <taxon>Bacteria</taxon>
        <taxon>Bacillati</taxon>
        <taxon>Actinomycetota</taxon>
        <taxon>Actinomycetes</taxon>
        <taxon>Mycobacteriales</taxon>
        <taxon>Nocardiaceae</taxon>
        <taxon>Nocardia</taxon>
    </lineage>
</organism>
<accession>A0A0H5NXS0</accession>
<dbReference type="EMBL" id="LN868939">
    <property type="protein sequence ID" value="CRY79839.1"/>
    <property type="molecule type" value="Genomic_DNA"/>
</dbReference>
<dbReference type="RefSeq" id="WP_082668738.1">
    <property type="nucleotide sequence ID" value="NZ_CP031418.1"/>
</dbReference>
<sequence length="144" mass="16667">MPDPVNPGHYQSHPSGIEPKDFLGHFPFFVGSAIKYLWRNGQKDGNPAVQDLRKAIRFIEFEIEKIEGRKVDTPQVDTTADTYTEEAAGCRVWSRLEDIPSDVLAVWDSAGDRNDYRDGWWFYRNADGRWTRSTNAFRPFTERP</sequence>
<dbReference type="KEGG" id="nfr:ERS450000_03492"/>
<keyword evidence="1" id="KW-0614">Plasmid</keyword>
<name>A0A0H5NXS0_NOCFR</name>
<protein>
    <submittedName>
        <fullName evidence="1">Protein of unknwon function (DUF3310)</fullName>
    </submittedName>
</protein>
<gene>
    <name evidence="1" type="ORF">ERS450000_03492</name>
</gene>
<dbReference type="AlphaFoldDB" id="A0A0H5NXS0"/>
<proteinExistence type="predicted"/>
<evidence type="ECO:0000313" key="1">
    <source>
        <dbReference type="EMBL" id="CRY79839.1"/>
    </source>
</evidence>
<dbReference type="InterPro" id="IPR021739">
    <property type="entry name" value="SaV-like"/>
</dbReference>
<evidence type="ECO:0000313" key="2">
    <source>
        <dbReference type="Proteomes" id="UP000057820"/>
    </source>
</evidence>
<dbReference type="Proteomes" id="UP000057820">
    <property type="component" value="Plasmid 2"/>
</dbReference>
<geneLocation type="plasmid" evidence="1">
    <name>2</name>
</geneLocation>
<dbReference type="Pfam" id="PF11753">
    <property type="entry name" value="DUF3310"/>
    <property type="match status" value="1"/>
</dbReference>